<dbReference type="PANTHER" id="PTHR30460">
    <property type="entry name" value="MODERATE CONDUCTANCE MECHANOSENSITIVE CHANNEL YBIO"/>
    <property type="match status" value="1"/>
</dbReference>
<dbReference type="Pfam" id="PF21082">
    <property type="entry name" value="MS_channel_3rd"/>
    <property type="match status" value="1"/>
</dbReference>
<evidence type="ECO:0000256" key="4">
    <source>
        <dbReference type="ARBA" id="ARBA00022692"/>
    </source>
</evidence>
<keyword evidence="3" id="KW-1003">Cell membrane</keyword>
<dbReference type="InterPro" id="IPR010920">
    <property type="entry name" value="LSM_dom_sf"/>
</dbReference>
<evidence type="ECO:0000256" key="3">
    <source>
        <dbReference type="ARBA" id="ARBA00022475"/>
    </source>
</evidence>
<name>A0A1F5G4F2_9BACT</name>
<evidence type="ECO:0000313" key="12">
    <source>
        <dbReference type="Proteomes" id="UP000176628"/>
    </source>
</evidence>
<dbReference type="SUPFAM" id="SSF82861">
    <property type="entry name" value="Mechanosensitive channel protein MscS (YggB), transmembrane region"/>
    <property type="match status" value="1"/>
</dbReference>
<dbReference type="GO" id="GO:0005886">
    <property type="term" value="C:plasma membrane"/>
    <property type="evidence" value="ECO:0007669"/>
    <property type="project" value="UniProtKB-SubCell"/>
</dbReference>
<dbReference type="Pfam" id="PF21088">
    <property type="entry name" value="MS_channel_1st"/>
    <property type="match status" value="1"/>
</dbReference>
<dbReference type="SUPFAM" id="SSF50182">
    <property type="entry name" value="Sm-like ribonucleoproteins"/>
    <property type="match status" value="1"/>
</dbReference>
<evidence type="ECO:0000313" key="11">
    <source>
        <dbReference type="EMBL" id="OGD86695.1"/>
    </source>
</evidence>
<evidence type="ECO:0000256" key="5">
    <source>
        <dbReference type="ARBA" id="ARBA00022989"/>
    </source>
</evidence>
<feature type="transmembrane region" description="Helical" evidence="7">
    <location>
        <begin position="90"/>
        <end position="112"/>
    </location>
</feature>
<protein>
    <recommendedName>
        <fullName evidence="13">Mechanosensitive ion channel protein MscS</fullName>
    </recommendedName>
</protein>
<organism evidence="11 12">
    <name type="scientific">Candidatus Curtissbacteria bacterium RBG_16_39_7</name>
    <dbReference type="NCBI Taxonomy" id="1797707"/>
    <lineage>
        <taxon>Bacteria</taxon>
        <taxon>Candidatus Curtissiibacteriota</taxon>
    </lineage>
</organism>
<reference evidence="11 12" key="1">
    <citation type="journal article" date="2016" name="Nat. Commun.">
        <title>Thousands of microbial genomes shed light on interconnected biogeochemical processes in an aquifer system.</title>
        <authorList>
            <person name="Anantharaman K."/>
            <person name="Brown C.T."/>
            <person name="Hug L.A."/>
            <person name="Sharon I."/>
            <person name="Castelle C.J."/>
            <person name="Probst A.J."/>
            <person name="Thomas B.C."/>
            <person name="Singh A."/>
            <person name="Wilkins M.J."/>
            <person name="Karaoz U."/>
            <person name="Brodie E.L."/>
            <person name="Williams K.H."/>
            <person name="Hubbard S.S."/>
            <person name="Banfield J.F."/>
        </authorList>
    </citation>
    <scope>NUCLEOTIDE SEQUENCE [LARGE SCALE GENOMIC DNA]</scope>
</reference>
<evidence type="ECO:0000256" key="7">
    <source>
        <dbReference type="SAM" id="Phobius"/>
    </source>
</evidence>
<keyword evidence="6 7" id="KW-0472">Membrane</keyword>
<dbReference type="EMBL" id="MFAV01000010">
    <property type="protein sequence ID" value="OGD86695.1"/>
    <property type="molecule type" value="Genomic_DNA"/>
</dbReference>
<evidence type="ECO:0000256" key="6">
    <source>
        <dbReference type="ARBA" id="ARBA00023136"/>
    </source>
</evidence>
<feature type="domain" description="Mechanosensitive ion channel MscS C-terminal" evidence="9">
    <location>
        <begin position="180"/>
        <end position="268"/>
    </location>
</feature>
<evidence type="ECO:0008006" key="13">
    <source>
        <dbReference type="Google" id="ProtNLM"/>
    </source>
</evidence>
<dbReference type="SUPFAM" id="SSF82689">
    <property type="entry name" value="Mechanosensitive channel protein MscS (YggB), C-terminal domain"/>
    <property type="match status" value="1"/>
</dbReference>
<dbReference type="Gene3D" id="3.30.70.100">
    <property type="match status" value="1"/>
</dbReference>
<comment type="subcellular location">
    <subcellularLocation>
        <location evidence="1">Cell membrane</location>
        <topology evidence="1">Multi-pass membrane protein</topology>
    </subcellularLocation>
</comment>
<dbReference type="InterPro" id="IPR049278">
    <property type="entry name" value="MS_channel_C"/>
</dbReference>
<dbReference type="InterPro" id="IPR011014">
    <property type="entry name" value="MscS_channel_TM-2"/>
</dbReference>
<dbReference type="Gene3D" id="2.30.30.60">
    <property type="match status" value="1"/>
</dbReference>
<dbReference type="Pfam" id="PF00924">
    <property type="entry name" value="MS_channel_2nd"/>
    <property type="match status" value="1"/>
</dbReference>
<comment type="similarity">
    <text evidence="2">Belongs to the MscS (TC 1.A.23) family.</text>
</comment>
<comment type="caution">
    <text evidence="11">The sequence shown here is derived from an EMBL/GenBank/DDBJ whole genome shotgun (WGS) entry which is preliminary data.</text>
</comment>
<feature type="domain" description="Mechanosensitive ion channel MscS" evidence="8">
    <location>
        <begin position="110"/>
        <end position="175"/>
    </location>
</feature>
<evidence type="ECO:0000256" key="1">
    <source>
        <dbReference type="ARBA" id="ARBA00004651"/>
    </source>
</evidence>
<dbReference type="Gene3D" id="1.10.287.1260">
    <property type="match status" value="1"/>
</dbReference>
<sequence length="269" mass="29602">MQDLPIIPPPPTLETSLFLAPWQEKGIKIALILAGSLIFYWLLRALARKILPQISQRRLKTLLSVFYNAATILIIFIAGLIILGELGINIAPILASAGVVGLAIGFGAQTLVRDIITGLFLLSEDQIRVGDLVKIGAFEGAVERIGIRSIVLREMSGSLIIIPNSQASSVVNMSRDFSQVDLTVGISTKHKIDEVLKLIRSVCDSLYKNPDFKDKILAQPEVLGVEEIAGAKLSIRVLVKTKPKKQFNVARELRYQIKKAFEEKGFEFA</sequence>
<evidence type="ECO:0000259" key="9">
    <source>
        <dbReference type="Pfam" id="PF21082"/>
    </source>
</evidence>
<feature type="domain" description="Mechanosensitive ion channel transmembrane helices 2/3" evidence="10">
    <location>
        <begin position="70"/>
        <end position="109"/>
    </location>
</feature>
<feature type="transmembrane region" description="Helical" evidence="7">
    <location>
        <begin position="64"/>
        <end position="84"/>
    </location>
</feature>
<accession>A0A1F5G4F2</accession>
<dbReference type="AlphaFoldDB" id="A0A1F5G4F2"/>
<dbReference type="InterPro" id="IPR011066">
    <property type="entry name" value="MscS_channel_C_sf"/>
</dbReference>
<evidence type="ECO:0000259" key="10">
    <source>
        <dbReference type="Pfam" id="PF21088"/>
    </source>
</evidence>
<gene>
    <name evidence="11" type="ORF">A2Z23_03070</name>
</gene>
<dbReference type="InterPro" id="IPR049142">
    <property type="entry name" value="MS_channel_1st"/>
</dbReference>
<evidence type="ECO:0000256" key="2">
    <source>
        <dbReference type="ARBA" id="ARBA00008017"/>
    </source>
</evidence>
<feature type="transmembrane region" description="Helical" evidence="7">
    <location>
        <begin position="26"/>
        <end position="43"/>
    </location>
</feature>
<dbReference type="Proteomes" id="UP000176628">
    <property type="component" value="Unassembled WGS sequence"/>
</dbReference>
<keyword evidence="4 7" id="KW-0812">Transmembrane</keyword>
<dbReference type="InterPro" id="IPR006685">
    <property type="entry name" value="MscS_channel_2nd"/>
</dbReference>
<dbReference type="PANTHER" id="PTHR30460:SF0">
    <property type="entry name" value="MODERATE CONDUCTANCE MECHANOSENSITIVE CHANNEL YBIO"/>
    <property type="match status" value="1"/>
</dbReference>
<dbReference type="InterPro" id="IPR045276">
    <property type="entry name" value="YbiO_bact"/>
</dbReference>
<keyword evidence="5 7" id="KW-1133">Transmembrane helix</keyword>
<proteinExistence type="inferred from homology"/>
<dbReference type="InterPro" id="IPR023408">
    <property type="entry name" value="MscS_beta-dom_sf"/>
</dbReference>
<dbReference type="GO" id="GO:0008381">
    <property type="term" value="F:mechanosensitive monoatomic ion channel activity"/>
    <property type="evidence" value="ECO:0007669"/>
    <property type="project" value="InterPro"/>
</dbReference>
<evidence type="ECO:0000259" key="8">
    <source>
        <dbReference type="Pfam" id="PF00924"/>
    </source>
</evidence>